<evidence type="ECO:0000259" key="6">
    <source>
        <dbReference type="PROSITE" id="PS51501"/>
    </source>
</evidence>
<organism evidence="7 8">
    <name type="scientific">Neoarthrinium moseri</name>
    <dbReference type="NCBI Taxonomy" id="1658444"/>
    <lineage>
        <taxon>Eukaryota</taxon>
        <taxon>Fungi</taxon>
        <taxon>Dikarya</taxon>
        <taxon>Ascomycota</taxon>
        <taxon>Pezizomycotina</taxon>
        <taxon>Sordariomycetes</taxon>
        <taxon>Xylariomycetidae</taxon>
        <taxon>Amphisphaeriales</taxon>
        <taxon>Apiosporaceae</taxon>
        <taxon>Neoarthrinium</taxon>
    </lineage>
</organism>
<evidence type="ECO:0000313" key="8">
    <source>
        <dbReference type="Proteomes" id="UP000829685"/>
    </source>
</evidence>
<feature type="compositionally biased region" description="Basic and acidic residues" evidence="5">
    <location>
        <begin position="245"/>
        <end position="274"/>
    </location>
</feature>
<keyword evidence="8" id="KW-1185">Reference proteome</keyword>
<keyword evidence="1" id="KW-0479">Metal-binding</keyword>
<reference evidence="7" key="1">
    <citation type="submission" date="2021-03" db="EMBL/GenBank/DDBJ databases">
        <title>Revisited historic fungal species revealed as producer of novel bioactive compounds through whole genome sequencing and comparative genomics.</title>
        <authorList>
            <person name="Vignolle G.A."/>
            <person name="Hochenegger N."/>
            <person name="Mach R.L."/>
            <person name="Mach-Aigner A.R."/>
            <person name="Javad Rahimi M."/>
            <person name="Salim K.A."/>
            <person name="Chan C.M."/>
            <person name="Lim L.B.L."/>
            <person name="Cai F."/>
            <person name="Druzhinina I.S."/>
            <person name="U'Ren J.M."/>
            <person name="Derntl C."/>
        </authorList>
    </citation>
    <scope>NUCLEOTIDE SEQUENCE</scope>
    <source>
        <strain evidence="7">TUCIM 5799</strain>
    </source>
</reference>
<dbReference type="PROSITE" id="PS51501">
    <property type="entry name" value="ZF_DNL"/>
    <property type="match status" value="1"/>
</dbReference>
<dbReference type="Proteomes" id="UP000829685">
    <property type="component" value="Unassembled WGS sequence"/>
</dbReference>
<feature type="compositionally biased region" description="Basic and acidic residues" evidence="5">
    <location>
        <begin position="374"/>
        <end position="383"/>
    </location>
</feature>
<dbReference type="Pfam" id="PF05180">
    <property type="entry name" value="zf-DNL"/>
    <property type="match status" value="1"/>
</dbReference>
<dbReference type="GO" id="GO:0006457">
    <property type="term" value="P:protein folding"/>
    <property type="evidence" value="ECO:0007669"/>
    <property type="project" value="TreeGrafter"/>
</dbReference>
<feature type="region of interest" description="Disordered" evidence="5">
    <location>
        <begin position="164"/>
        <end position="282"/>
    </location>
</feature>
<protein>
    <recommendedName>
        <fullName evidence="6">DNL-type domain-containing protein</fullName>
    </recommendedName>
</protein>
<feature type="compositionally biased region" description="Basic and acidic residues" evidence="5">
    <location>
        <begin position="185"/>
        <end position="197"/>
    </location>
</feature>
<evidence type="ECO:0000313" key="7">
    <source>
        <dbReference type="EMBL" id="KAI1870147.1"/>
    </source>
</evidence>
<name>A0A9P9WLU7_9PEZI</name>
<dbReference type="EMBL" id="JAFIMR010000014">
    <property type="protein sequence ID" value="KAI1870147.1"/>
    <property type="molecule type" value="Genomic_DNA"/>
</dbReference>
<dbReference type="InterPro" id="IPR024158">
    <property type="entry name" value="Mt_import_TIM15"/>
</dbReference>
<dbReference type="GO" id="GO:0030150">
    <property type="term" value="P:protein import into mitochondrial matrix"/>
    <property type="evidence" value="ECO:0007669"/>
    <property type="project" value="TreeGrafter"/>
</dbReference>
<evidence type="ECO:0000256" key="3">
    <source>
        <dbReference type="ARBA" id="ARBA00022833"/>
    </source>
</evidence>
<dbReference type="AlphaFoldDB" id="A0A9P9WLU7"/>
<feature type="region of interest" description="Disordered" evidence="5">
    <location>
        <begin position="19"/>
        <end position="85"/>
    </location>
</feature>
<feature type="domain" description="DNL-type" evidence="6">
    <location>
        <begin position="84"/>
        <end position="179"/>
    </location>
</feature>
<gene>
    <name evidence="7" type="ORF">JX265_006317</name>
</gene>
<dbReference type="GO" id="GO:0008270">
    <property type="term" value="F:zinc ion binding"/>
    <property type="evidence" value="ECO:0007669"/>
    <property type="project" value="UniProtKB-KW"/>
</dbReference>
<dbReference type="PANTHER" id="PTHR20922:SF13">
    <property type="entry name" value="DNL-TYPE ZINC FINGER PROTEIN"/>
    <property type="match status" value="1"/>
</dbReference>
<feature type="compositionally biased region" description="Low complexity" evidence="5">
    <location>
        <begin position="198"/>
        <end position="210"/>
    </location>
</feature>
<evidence type="ECO:0000256" key="4">
    <source>
        <dbReference type="PROSITE-ProRule" id="PRU00834"/>
    </source>
</evidence>
<evidence type="ECO:0000256" key="1">
    <source>
        <dbReference type="ARBA" id="ARBA00022723"/>
    </source>
</evidence>
<dbReference type="GO" id="GO:0051087">
    <property type="term" value="F:protein-folding chaperone binding"/>
    <property type="evidence" value="ECO:0007669"/>
    <property type="project" value="TreeGrafter"/>
</dbReference>
<evidence type="ECO:0000256" key="2">
    <source>
        <dbReference type="ARBA" id="ARBA00022771"/>
    </source>
</evidence>
<evidence type="ECO:0000256" key="5">
    <source>
        <dbReference type="SAM" id="MobiDB-lite"/>
    </source>
</evidence>
<feature type="region of interest" description="Disordered" evidence="5">
    <location>
        <begin position="406"/>
        <end position="426"/>
    </location>
</feature>
<dbReference type="GO" id="GO:0005739">
    <property type="term" value="C:mitochondrion"/>
    <property type="evidence" value="ECO:0007669"/>
    <property type="project" value="TreeGrafter"/>
</dbReference>
<dbReference type="InterPro" id="IPR007853">
    <property type="entry name" value="Znf_DNL-typ"/>
</dbReference>
<keyword evidence="3" id="KW-0862">Zinc</keyword>
<accession>A0A9P9WLU7</accession>
<feature type="region of interest" description="Disordered" evidence="5">
    <location>
        <begin position="364"/>
        <end position="383"/>
    </location>
</feature>
<keyword evidence="2 4" id="KW-0863">Zinc-finger</keyword>
<dbReference type="PANTHER" id="PTHR20922">
    <property type="entry name" value="DNL-TYPE ZINC FINGER PROTEIN"/>
    <property type="match status" value="1"/>
</dbReference>
<sequence length="426" mass="46081">MASRRAGSILSAILQTPKPTPFIASSSRLRPYPRLPRTLQPSQTARRCAHSIPKPPRPAAPQASAGGNGNGSGDGNAATTPRKQLEPHYQLTFTCVPCGERSSHTISKQGYHKGSVLITCPSCRNRHIISDHLNIFGERKITVEDLMREKGQLVKRGTLGEDGDIEFWEDETATPPAEKGAATDGRQEASALRDARDPSAQAAQPATATPSPSPLNTGGARPHVDTPSPTGAAPSTRRQFHTSMRRPDDERMSFRELQELRGDLKQTVKAESKRPRTHSLTADKRGPKIHYHYSQKGYAPRTMPPTADAITTTGDAAAAAAAAPTNPKHPRKGVVYTWPGNATKAVPVYQDAGNASKQQQVRRVVTGPETAPSADKRERGPRVADMEFISQRPLPEQIHESIMKGMESASGLAPQRVQLDAETARP</sequence>
<feature type="compositionally biased region" description="Low complexity" evidence="5">
    <location>
        <begin position="25"/>
        <end position="39"/>
    </location>
</feature>
<comment type="caution">
    <text evidence="7">The sequence shown here is derived from an EMBL/GenBank/DDBJ whole genome shotgun (WGS) entry which is preliminary data.</text>
</comment>
<proteinExistence type="predicted"/>
<dbReference type="GO" id="GO:0050821">
    <property type="term" value="P:protein stabilization"/>
    <property type="evidence" value="ECO:0007669"/>
    <property type="project" value="TreeGrafter"/>
</dbReference>